<feature type="compositionally biased region" description="Gly residues" evidence="1">
    <location>
        <begin position="323"/>
        <end position="339"/>
    </location>
</feature>
<feature type="region of interest" description="Disordered" evidence="1">
    <location>
        <begin position="941"/>
        <end position="1052"/>
    </location>
</feature>
<feature type="region of interest" description="Disordered" evidence="1">
    <location>
        <begin position="175"/>
        <end position="214"/>
    </location>
</feature>
<feature type="compositionally biased region" description="Polar residues" evidence="1">
    <location>
        <begin position="1691"/>
        <end position="1701"/>
    </location>
</feature>
<feature type="region of interest" description="Disordered" evidence="1">
    <location>
        <begin position="320"/>
        <end position="346"/>
    </location>
</feature>
<feature type="compositionally biased region" description="Low complexity" evidence="1">
    <location>
        <begin position="197"/>
        <end position="207"/>
    </location>
</feature>
<feature type="compositionally biased region" description="Gly residues" evidence="1">
    <location>
        <begin position="981"/>
        <end position="994"/>
    </location>
</feature>
<feature type="non-terminal residue" evidence="2">
    <location>
        <position position="2128"/>
    </location>
</feature>
<dbReference type="Proteomes" id="UP000722791">
    <property type="component" value="Unassembled WGS sequence"/>
</dbReference>
<proteinExistence type="predicted"/>
<reference evidence="2" key="1">
    <citation type="journal article" date="2021" name="Proc. Natl. Acad. Sci. U.S.A.">
        <title>Three genomes in the algal genus Volvox reveal the fate of a haploid sex-determining region after a transition to homothallism.</title>
        <authorList>
            <person name="Yamamoto K."/>
            <person name="Hamaji T."/>
            <person name="Kawai-Toyooka H."/>
            <person name="Matsuzaki R."/>
            <person name="Takahashi F."/>
            <person name="Nishimura Y."/>
            <person name="Kawachi M."/>
            <person name="Noguchi H."/>
            <person name="Minakuchi Y."/>
            <person name="Umen J.G."/>
            <person name="Toyoda A."/>
            <person name="Nozaki H."/>
        </authorList>
    </citation>
    <scope>NUCLEOTIDE SEQUENCE</scope>
    <source>
        <strain evidence="2">NIES-3785</strain>
    </source>
</reference>
<sequence length="2128" mass="207567">AATSLFGSAGVLGPQPGTASMRGSSIGCSRLGSQRSSTMGTAVAAAAATAVVAARTLDVVLSYDASNPCRANSYPEIEAEVAASQPSGDGAIEAAVAACGYPGAVDGHPRLEALVRQGVLSGPGDLASSLSGPRTPSGQQLTAAEAEAVAMTAGKHEVAAEWRAVAAAAAAAPTTTTHGSGAYGAPSAPQGRAIGHPTASPAASPSAGLQGAPRQDVSPMAVLGEPWVGFTGLSSAIEVASFAADGGGVSHHLMSAAMASSSNGGTAAAIDRTIAGNSPGGSAGDIAATTVNVVQGLTHGSSAESSSIFHWSSRPNALRAVAGDGGGGGGGSGGRGGGSSAQQPAVLDSASAGRAIGSSSGVDGVRSVHRDIGLLLPPSMLSGYEVFTVKDLYPHGLPAVAAVQTAAAQHLAIAPAACGGVRETSAQVAARTNVDNNEDVAAGAIHLQLSRRSLDGPFFSAGGGGDGGVARAATTASLQSVLAAVTTANGSGSGGGDGGGGGCTLLVTSHSRGIPSAVMPPTKSGLISRISAGGFRGVAAAAAALISGPNRASQLRSPVAAANGHVGSTPDVCLLDSPMQRSRAVPSLAPYGSNSLMLYLHERNSPAGVNGGGAGAARSSGIYAAAQAVGGGGSGSIPFPGLPLPPPHLSSVGGVASGSTGRGVRRRRRSSAAAFSSMLVDDDFMQLLAVAGNNDGRPEGVIEVQRQDSCGGAVLREAAAAAEGPADGCDVHTATVGSATLTLMQRHPSVHSLLIADRGSGSHGATSSGGTNSNVLNSASVVLHVNARTSRAGGVPRGAAAVAASLSAASRSAIQPITMAMGSSSGGGGGSAAADGGGGGGGGGRSATGGAARLTRMGSRTTGGFASSSGFISSGPLRDTIDPALGRQSRGDVASGSWRRTGLIRQPTPQHVSLSGTLPQTANPPTQSRNAVLFDSLVRPSFQHRHPPRTPGEASSSHPSARGETSSGDTVADTATAAAAGGSGSGSGGGGGWFGAVPRRADEGPVASQRTRRRGGGGGGDGAGGPHDAAEDSRPGQREQKKKLEAPAAASAVPTVSLLAAVEVDDEPDLLATSSLLLGGSGSLAVSLSAAVATLNATRQQEGGTGSICLMGRRTADLATGAEAAVVEAEAPKPSLPAMGATGDSEISVQPSAGEGGPTAAAAPVLSYGIGVASVTPPPPLPPTDVGASTSSGMGQWITPPQLLPSPLLHPTRASSASNNLDPDWAAASRAPLTLPSAAPGGQLRRSVSKQAFVRGWNMIKSALGLKFSRTSGGGGDGQPSMGRSVGRDNVRAGGTSGPDADSRESRGTPVYDTSSSPRRMVSISRFSRQSSCVSGTASLAGATPQHHSTASAAMAVAALQTYDVPTATALGRSRSYCLPPSAPRGGGGGGIGSGGAGAGGAVNSGGNIIGGEWYGNGLVPAEAVRCGSGSFTSEARWGRLSPQLQTGVSRVSSRDARSPMVGPGGGPTVTSSSMRRKSALGFGALSRLNSTGTAAGGGGGGSTISSIVRTGSISRGDGADASVPEYDYLRTVPGSPKLMAHEHDATVSLPANIAAAAAAATATTAAAAAAEPICGSGGSFRADVTANGASGNHVSCGSFESASVGRRAPRRLPLRQASSVSLAVDAAAAVLAAGIASPAGTALRVPNSSSSPTKHTNSCGIGVGLGPPTLLPSPSARSAAAAAAAATAAQNPHPQQLSQNMQRPLSAYEFRSGGNDDTSPAPSASASTWAVLMATPNLSSASSSAAASGMASMPPSAMLPVAATAVLTPPPPGRFASVGNSQCTRVLRTVLLSAQSQPTPPHLQQDDPLNPGSLCGMTFARQDVSLQSGGAVGGRNGSEGSYVTGSGGGSADLPSDPDGTFLNIEGVETAAAAAVASQSNRVRAMPRRQQSLLRLLLNPIGSLGGNAGGSSSAGNSMGSRNRYSGGGNKDSPGITTSMTGMAAAAAAGGVAADGRPRRRPLKRVVSELPSSLRNAGAAAPSDATGGGGGGGGGGIAVHRRLNPGGSSTGVRPSGTGFALPVPQPASSASGYCLQESYSGASTSTFSPPHGTAGRGPRRAPLRRRDSIIGNLLAEMAGEGVGPGMLPSAEPSSGGQLTHNSKILSAAATIAFDPHAPEGVISWERPRA</sequence>
<feature type="compositionally biased region" description="Low complexity" evidence="1">
    <location>
        <begin position="848"/>
        <end position="875"/>
    </location>
</feature>
<feature type="region of interest" description="Disordered" evidence="1">
    <location>
        <begin position="1268"/>
        <end position="1322"/>
    </location>
</feature>
<feature type="compositionally biased region" description="Gly residues" evidence="1">
    <location>
        <begin position="824"/>
        <end position="847"/>
    </location>
</feature>
<feature type="compositionally biased region" description="Polar residues" evidence="1">
    <location>
        <begin position="1443"/>
        <end position="1452"/>
    </location>
</feature>
<feature type="non-terminal residue" evidence="2">
    <location>
        <position position="1"/>
    </location>
</feature>
<feature type="compositionally biased region" description="Low complexity" evidence="1">
    <location>
        <begin position="965"/>
        <end position="980"/>
    </location>
</feature>
<feature type="region of interest" description="Disordered" evidence="1">
    <location>
        <begin position="822"/>
        <end position="927"/>
    </location>
</feature>
<evidence type="ECO:0000313" key="2">
    <source>
        <dbReference type="EMBL" id="GIL94693.1"/>
    </source>
</evidence>
<comment type="caution">
    <text evidence="2">The sequence shown here is derived from an EMBL/GenBank/DDBJ whole genome shotgun (WGS) entry which is preliminary data.</text>
</comment>
<feature type="compositionally biased region" description="Low complexity" evidence="1">
    <location>
        <begin position="1671"/>
        <end position="1690"/>
    </location>
</feature>
<feature type="region of interest" description="Disordered" evidence="1">
    <location>
        <begin position="1906"/>
        <end position="1937"/>
    </location>
</feature>
<feature type="region of interest" description="Disordered" evidence="1">
    <location>
        <begin position="2039"/>
        <end position="2063"/>
    </location>
</feature>
<evidence type="ECO:0000256" key="1">
    <source>
        <dbReference type="SAM" id="MobiDB-lite"/>
    </source>
</evidence>
<dbReference type="EMBL" id="BNCQ01000001">
    <property type="protein sequence ID" value="GIL94693.1"/>
    <property type="molecule type" value="Genomic_DNA"/>
</dbReference>
<feature type="region of interest" description="Disordered" evidence="1">
    <location>
        <begin position="1830"/>
        <end position="1856"/>
    </location>
</feature>
<feature type="region of interest" description="Disordered" evidence="1">
    <location>
        <begin position="1969"/>
        <end position="2017"/>
    </location>
</feature>
<evidence type="ECO:0000313" key="3">
    <source>
        <dbReference type="Proteomes" id="UP000722791"/>
    </source>
</evidence>
<feature type="compositionally biased region" description="Low complexity" evidence="1">
    <location>
        <begin position="1910"/>
        <end position="1920"/>
    </location>
</feature>
<organism evidence="2 3">
    <name type="scientific">Volvox reticuliferus</name>
    <dbReference type="NCBI Taxonomy" id="1737510"/>
    <lineage>
        <taxon>Eukaryota</taxon>
        <taxon>Viridiplantae</taxon>
        <taxon>Chlorophyta</taxon>
        <taxon>core chlorophytes</taxon>
        <taxon>Chlorophyceae</taxon>
        <taxon>CS clade</taxon>
        <taxon>Chlamydomonadales</taxon>
        <taxon>Volvocaceae</taxon>
        <taxon>Volvox</taxon>
    </lineage>
</organism>
<feature type="region of interest" description="Disordered" evidence="1">
    <location>
        <begin position="1671"/>
        <end position="1701"/>
    </location>
</feature>
<feature type="compositionally biased region" description="Gly residues" evidence="1">
    <location>
        <begin position="1016"/>
        <end position="1025"/>
    </location>
</feature>
<name>A0A8J4D3M2_9CHLO</name>
<feature type="region of interest" description="Disordered" evidence="1">
    <location>
        <begin position="1443"/>
        <end position="1475"/>
    </location>
</feature>
<accession>A0A8J4D3M2</accession>
<feature type="compositionally biased region" description="Basic and acidic residues" evidence="1">
    <location>
        <begin position="1028"/>
        <end position="1045"/>
    </location>
</feature>
<feature type="region of interest" description="Disordered" evidence="1">
    <location>
        <begin position="1199"/>
        <end position="1223"/>
    </location>
</feature>
<gene>
    <name evidence="2" type="ORF">Vretimale_915</name>
</gene>
<protein>
    <submittedName>
        <fullName evidence="2">Uncharacterized protein</fullName>
    </submittedName>
</protein>
<feature type="compositionally biased region" description="Gly residues" evidence="1">
    <location>
        <begin position="1985"/>
        <end position="1996"/>
    </location>
</feature>
<feature type="compositionally biased region" description="Polar residues" evidence="1">
    <location>
        <begin position="907"/>
        <end position="927"/>
    </location>
</feature>